<sequence>MKHQDIEIERYDSGVSPYKRVRITLRERDGGRWGRVRRVRQITLPQADLVAALREADLYERVEVSRPEKTTVEADVAMFAALWTIPSPSQRAQDARQALWARILRRMGI</sequence>
<proteinExistence type="predicted"/>
<dbReference type="RefSeq" id="WP_301219815.1">
    <property type="nucleotide sequence ID" value="NZ_JAROCB010000004.1"/>
</dbReference>
<gene>
    <name evidence="1" type="ORF">P5G59_15060</name>
</gene>
<evidence type="ECO:0000313" key="2">
    <source>
        <dbReference type="Proteomes" id="UP001174210"/>
    </source>
</evidence>
<dbReference type="EMBL" id="JAROCB010000004">
    <property type="protein sequence ID" value="MDN4598471.1"/>
    <property type="molecule type" value="Genomic_DNA"/>
</dbReference>
<dbReference type="Proteomes" id="UP001174210">
    <property type="component" value="Unassembled WGS sequence"/>
</dbReference>
<accession>A0ABT8J1I3</accession>
<organism evidence="1 2">
    <name type="scientific">Leifsonia virtsii</name>
    <dbReference type="NCBI Taxonomy" id="3035915"/>
    <lineage>
        <taxon>Bacteria</taxon>
        <taxon>Bacillati</taxon>
        <taxon>Actinomycetota</taxon>
        <taxon>Actinomycetes</taxon>
        <taxon>Micrococcales</taxon>
        <taxon>Microbacteriaceae</taxon>
        <taxon>Leifsonia</taxon>
    </lineage>
</organism>
<reference evidence="1" key="1">
    <citation type="submission" date="2023-03" db="EMBL/GenBank/DDBJ databases">
        <title>MT1 and MT2 Draft Genomes of Novel Species.</title>
        <authorList>
            <person name="Venkateswaran K."/>
        </authorList>
    </citation>
    <scope>NUCLEOTIDE SEQUENCE</scope>
    <source>
        <strain evidence="1">F6_8S_P_1A</strain>
    </source>
</reference>
<comment type="caution">
    <text evidence="1">The sequence shown here is derived from an EMBL/GenBank/DDBJ whole genome shotgun (WGS) entry which is preliminary data.</text>
</comment>
<evidence type="ECO:0000313" key="1">
    <source>
        <dbReference type="EMBL" id="MDN4598471.1"/>
    </source>
</evidence>
<keyword evidence="2" id="KW-1185">Reference proteome</keyword>
<name>A0ABT8J1I3_9MICO</name>
<protein>
    <submittedName>
        <fullName evidence="1">Uncharacterized protein</fullName>
    </submittedName>
</protein>